<dbReference type="AlphaFoldDB" id="A0A0B6Y498"/>
<feature type="non-terminal residue" evidence="2">
    <location>
        <position position="1"/>
    </location>
</feature>
<dbReference type="PANTHER" id="PTHR46825">
    <property type="entry name" value="D-ALANYL-D-ALANINE-CARBOXYPEPTIDASE/ENDOPEPTIDASE AMPH"/>
    <property type="match status" value="1"/>
</dbReference>
<protein>
    <recommendedName>
        <fullName evidence="1">Beta-lactamase-related domain-containing protein</fullName>
    </recommendedName>
</protein>
<sequence>RCHEDKNPGVSISLVKNGTVLFTAGYGVTDNERKNNVTSSTLFNIASITKNVASSLLVKLLAEKTNLTVDSTVRELLGDEFQLLDDVRAREMTFADVVGHRTGVPPNNIIRFDQTLTRKNLLQHLAKLKTPDQFRVKYYYNNLMYGL</sequence>
<evidence type="ECO:0000259" key="1">
    <source>
        <dbReference type="Pfam" id="PF00144"/>
    </source>
</evidence>
<dbReference type="SUPFAM" id="SSF56601">
    <property type="entry name" value="beta-lactamase/transpeptidase-like"/>
    <property type="match status" value="1"/>
</dbReference>
<gene>
    <name evidence="2" type="primary">ORF11409</name>
</gene>
<dbReference type="EMBL" id="HACG01003816">
    <property type="protein sequence ID" value="CEK50681.1"/>
    <property type="molecule type" value="Transcribed_RNA"/>
</dbReference>
<name>A0A0B6Y498_9EUPU</name>
<dbReference type="InterPro" id="IPR050491">
    <property type="entry name" value="AmpC-like"/>
</dbReference>
<dbReference type="Gene3D" id="3.40.710.10">
    <property type="entry name" value="DD-peptidase/beta-lactamase superfamily"/>
    <property type="match status" value="1"/>
</dbReference>
<proteinExistence type="predicted"/>
<organism evidence="2">
    <name type="scientific">Arion vulgaris</name>
    <dbReference type="NCBI Taxonomy" id="1028688"/>
    <lineage>
        <taxon>Eukaryota</taxon>
        <taxon>Metazoa</taxon>
        <taxon>Spiralia</taxon>
        <taxon>Lophotrochozoa</taxon>
        <taxon>Mollusca</taxon>
        <taxon>Gastropoda</taxon>
        <taxon>Heterobranchia</taxon>
        <taxon>Euthyneura</taxon>
        <taxon>Panpulmonata</taxon>
        <taxon>Eupulmonata</taxon>
        <taxon>Stylommatophora</taxon>
        <taxon>Helicina</taxon>
        <taxon>Arionoidea</taxon>
        <taxon>Arionidae</taxon>
        <taxon>Arion</taxon>
    </lineage>
</organism>
<reference evidence="2" key="1">
    <citation type="submission" date="2014-12" db="EMBL/GenBank/DDBJ databases">
        <title>Insight into the proteome of Arion vulgaris.</title>
        <authorList>
            <person name="Aradska J."/>
            <person name="Bulat T."/>
            <person name="Smidak R."/>
            <person name="Sarate P."/>
            <person name="Gangsoo J."/>
            <person name="Sialana F."/>
            <person name="Bilban M."/>
            <person name="Lubec G."/>
        </authorList>
    </citation>
    <scope>NUCLEOTIDE SEQUENCE</scope>
    <source>
        <tissue evidence="2">Skin</tissue>
    </source>
</reference>
<accession>A0A0B6Y498</accession>
<dbReference type="PANTHER" id="PTHR46825:SF15">
    <property type="entry name" value="BETA-LACTAMASE-RELATED DOMAIN-CONTAINING PROTEIN"/>
    <property type="match status" value="1"/>
</dbReference>
<dbReference type="InterPro" id="IPR012338">
    <property type="entry name" value="Beta-lactam/transpept-like"/>
</dbReference>
<dbReference type="InterPro" id="IPR001466">
    <property type="entry name" value="Beta-lactam-related"/>
</dbReference>
<feature type="non-terminal residue" evidence="2">
    <location>
        <position position="147"/>
    </location>
</feature>
<feature type="domain" description="Beta-lactamase-related" evidence="1">
    <location>
        <begin position="6"/>
        <end position="147"/>
    </location>
</feature>
<dbReference type="Pfam" id="PF00144">
    <property type="entry name" value="Beta-lactamase"/>
    <property type="match status" value="1"/>
</dbReference>
<evidence type="ECO:0000313" key="2">
    <source>
        <dbReference type="EMBL" id="CEK50681.1"/>
    </source>
</evidence>